<accession>A0A918YP95</accession>
<evidence type="ECO:0000259" key="2">
    <source>
        <dbReference type="Pfam" id="PF17482"/>
    </source>
</evidence>
<dbReference type="RefSeq" id="WP_189956562.1">
    <property type="nucleotide sequence ID" value="NZ_BMVG01000017.1"/>
</dbReference>
<evidence type="ECO:0000313" key="4">
    <source>
        <dbReference type="Proteomes" id="UP000655443"/>
    </source>
</evidence>
<dbReference type="InterPro" id="IPR020287">
    <property type="entry name" value="Tail_sheath_C"/>
</dbReference>
<dbReference type="PANTHER" id="PTHR35861">
    <property type="match status" value="1"/>
</dbReference>
<dbReference type="Pfam" id="PF17482">
    <property type="entry name" value="Phage_sheath_1C"/>
    <property type="match status" value="1"/>
</dbReference>
<reference evidence="3" key="1">
    <citation type="journal article" date="2014" name="Int. J. Syst. Evol. Microbiol.">
        <title>Complete genome sequence of Corynebacterium casei LMG S-19264T (=DSM 44701T), isolated from a smear-ripened cheese.</title>
        <authorList>
            <consortium name="US DOE Joint Genome Institute (JGI-PGF)"/>
            <person name="Walter F."/>
            <person name="Albersmeier A."/>
            <person name="Kalinowski J."/>
            <person name="Ruckert C."/>
        </authorList>
    </citation>
    <scope>NUCLEOTIDE SEQUENCE</scope>
    <source>
        <strain evidence="3">JCM 4714</strain>
    </source>
</reference>
<sequence>MPVAPTYPGVYVEEVPSGVHPITGVPTAIAAFVGWFPRGPMNQAVEVLSFADVERQFGGLHRDSDASFALAQYFLNGGARAWVVRVAGTSSTASSTASPAKAWVDVTGTGGATAFRVAALSEGEWGNSLRVQVIGPDPDAQGVERFDLVISLVGSDGHSVAVVQQEVFRGLTVSAPGDPNYLPNVVNSASTLVRIKDIPAGAPVQPAATGLLSGSNVPNLAETDTPHLDITVGTVTTTVALPKTTGSLEELAADLQSAIRTAKGADPVWAQAIVHVLPGHNALQVLAGVADSALVTIANTGSSTIAEKLLLDSNGRAAHADSSLPLTSGSDGAHPSAADLVGGATGGGSGMHALENTDFTLLCLPSIANQQSGDRDGLSGDTGYDNIVGNAIAYCRAKQAILLLDPPDTVDTPAALRSWLQSHNYVRDEYSALYYPRLTISDPTSNYLPRSIGPCGTIAGLMARIDAARGVWKAPAGTEATLLGVRQLDYDLTDPENGVLNPIAVNCLRTFPAYGQVAWGARTLAGGDATPSDYRYVPVRRMANFLESSLLRGLKWVVFEPNDEPLWSQIRLNIGSFLHGLFRQGAFAGRTPKEAYLVRCDATTTTPDDQALGVVNVLVGFAPLRPAEFVVLRIQQLAGQTQS</sequence>
<name>A0A918YP95_9ACTN</name>
<feature type="domain" description="Tail sheath protein C-terminal" evidence="2">
    <location>
        <begin position="530"/>
        <end position="635"/>
    </location>
</feature>
<keyword evidence="4" id="KW-1185">Reference proteome</keyword>
<dbReference type="InterPro" id="IPR052042">
    <property type="entry name" value="Tail_sheath_structural"/>
</dbReference>
<organism evidence="3 4">
    <name type="scientific">Streptomyces alanosinicus</name>
    <dbReference type="NCBI Taxonomy" id="68171"/>
    <lineage>
        <taxon>Bacteria</taxon>
        <taxon>Bacillati</taxon>
        <taxon>Actinomycetota</taxon>
        <taxon>Actinomycetes</taxon>
        <taxon>Kitasatosporales</taxon>
        <taxon>Streptomycetaceae</taxon>
        <taxon>Streptomyces</taxon>
    </lineage>
</organism>
<gene>
    <name evidence="3" type="ORF">GCM10010339_57700</name>
</gene>
<protein>
    <recommendedName>
        <fullName evidence="2">Tail sheath protein C-terminal domain-containing protein</fullName>
    </recommendedName>
</protein>
<dbReference type="PANTHER" id="PTHR35861:SF1">
    <property type="entry name" value="PHAGE TAIL SHEATH PROTEIN"/>
    <property type="match status" value="1"/>
</dbReference>
<evidence type="ECO:0000256" key="1">
    <source>
        <dbReference type="ARBA" id="ARBA00008005"/>
    </source>
</evidence>
<dbReference type="AlphaFoldDB" id="A0A918YP95"/>
<reference evidence="3" key="2">
    <citation type="submission" date="2020-09" db="EMBL/GenBank/DDBJ databases">
        <authorList>
            <person name="Sun Q."/>
            <person name="Ohkuma M."/>
        </authorList>
    </citation>
    <scope>NUCLEOTIDE SEQUENCE</scope>
    <source>
        <strain evidence="3">JCM 4714</strain>
    </source>
</reference>
<evidence type="ECO:0000313" key="3">
    <source>
        <dbReference type="EMBL" id="GHE08543.1"/>
    </source>
</evidence>
<dbReference type="Gene3D" id="3.40.50.11780">
    <property type="match status" value="2"/>
</dbReference>
<comment type="similarity">
    <text evidence="1">Belongs to the myoviridae tail sheath protein family.</text>
</comment>
<proteinExistence type="inferred from homology"/>
<dbReference type="Proteomes" id="UP000655443">
    <property type="component" value="Unassembled WGS sequence"/>
</dbReference>
<comment type="caution">
    <text evidence="3">The sequence shown here is derived from an EMBL/GenBank/DDBJ whole genome shotgun (WGS) entry which is preliminary data.</text>
</comment>
<dbReference type="EMBL" id="BMVG01000017">
    <property type="protein sequence ID" value="GHE08543.1"/>
    <property type="molecule type" value="Genomic_DNA"/>
</dbReference>